<reference evidence="2 3" key="1">
    <citation type="submission" date="2012-01" db="EMBL/GenBank/DDBJ databases">
        <title>Improved High-Quality Draft sequence of Metallosphaera yellowstonensis MK1.</title>
        <authorList>
            <consortium name="US DOE Joint Genome Institute"/>
            <person name="Lucas S."/>
            <person name="Han J."/>
            <person name="Cheng J.-F."/>
            <person name="Goodwin L."/>
            <person name="Pitluck S."/>
            <person name="Peters L."/>
            <person name="Teshima H."/>
            <person name="Detter J.C."/>
            <person name="Han C."/>
            <person name="Tapia R."/>
            <person name="Land M."/>
            <person name="Hauser L."/>
            <person name="Kyrpides N."/>
            <person name="Kozubal M."/>
            <person name="Macur R.E."/>
            <person name="Jay Z."/>
            <person name="Inskeep W."/>
            <person name="Woyke T."/>
        </authorList>
    </citation>
    <scope>NUCLEOTIDE SEQUENCE [LARGE SCALE GENOMIC DNA]</scope>
    <source>
        <strain evidence="2 3">MK1</strain>
    </source>
</reference>
<dbReference type="Gene3D" id="1.10.10.10">
    <property type="entry name" value="Winged helix-like DNA-binding domain superfamily/Winged helix DNA-binding domain"/>
    <property type="match status" value="1"/>
</dbReference>
<name>H2C704_9CREN</name>
<dbReference type="SUPFAM" id="SSF46785">
    <property type="entry name" value="Winged helix' DNA-binding domain"/>
    <property type="match status" value="1"/>
</dbReference>
<accession>H2C704</accession>
<dbReference type="Proteomes" id="UP000003980">
    <property type="component" value="Unassembled WGS sequence"/>
</dbReference>
<dbReference type="InterPro" id="IPR036388">
    <property type="entry name" value="WH-like_DNA-bd_sf"/>
</dbReference>
<dbReference type="EMBL" id="JH597768">
    <property type="protein sequence ID" value="EHP69581.1"/>
    <property type="molecule type" value="Genomic_DNA"/>
</dbReference>
<dbReference type="PANTHER" id="PTHR34293:SF1">
    <property type="entry name" value="HTH-TYPE TRANSCRIPTIONAL REGULATOR TRMBL2"/>
    <property type="match status" value="1"/>
</dbReference>
<proteinExistence type="predicted"/>
<organism evidence="2 3">
    <name type="scientific">Metallosphaera yellowstonensis MK1</name>
    <dbReference type="NCBI Taxonomy" id="671065"/>
    <lineage>
        <taxon>Archaea</taxon>
        <taxon>Thermoproteota</taxon>
        <taxon>Thermoprotei</taxon>
        <taxon>Sulfolobales</taxon>
        <taxon>Sulfolobaceae</taxon>
        <taxon>Metallosphaera</taxon>
    </lineage>
</organism>
<dbReference type="InterPro" id="IPR011991">
    <property type="entry name" value="ArsR-like_HTH"/>
</dbReference>
<dbReference type="OrthoDB" id="30795at2157"/>
<dbReference type="Pfam" id="PF01978">
    <property type="entry name" value="TrmB"/>
    <property type="match status" value="1"/>
</dbReference>
<sequence length="243" mass="27693">MSQDILDELLARVSKFASVLGISRAELKVYSALLLNGQSNARKLSDELNISYTKIYSILNKLEERGWIRKLGKKPVVYEAVSLRDLWSNIKKMLEFKVDQFEKEFIEPLSSLMGSTAAYTVMMIPQHDLKRTIVNLLGEPSKKYLVAISFKELMDQELIQLIKAKSYVAEVKLIAQRDIRVEEGGIEQRHLDNMFGSGIVTSSSVLLIIKSNDRLTGIISNHRYLVDIAVVYFDHLWEQASKP</sequence>
<dbReference type="InterPro" id="IPR002831">
    <property type="entry name" value="Tscrpt_reg_TrmB_N"/>
</dbReference>
<evidence type="ECO:0000259" key="1">
    <source>
        <dbReference type="Pfam" id="PF01978"/>
    </source>
</evidence>
<evidence type="ECO:0000313" key="2">
    <source>
        <dbReference type="EMBL" id="EHP69581.1"/>
    </source>
</evidence>
<dbReference type="InterPro" id="IPR036390">
    <property type="entry name" value="WH_DNA-bd_sf"/>
</dbReference>
<dbReference type="eggNOG" id="arCOG02037">
    <property type="taxonomic scope" value="Archaea"/>
</dbReference>
<evidence type="ECO:0000313" key="3">
    <source>
        <dbReference type="Proteomes" id="UP000003980"/>
    </source>
</evidence>
<dbReference type="AlphaFoldDB" id="H2C704"/>
<dbReference type="InterPro" id="IPR051797">
    <property type="entry name" value="TrmB-like"/>
</dbReference>
<feature type="domain" description="Transcription regulator TrmB N-terminal" evidence="1">
    <location>
        <begin position="19"/>
        <end position="83"/>
    </location>
</feature>
<protein>
    <submittedName>
        <fullName evidence="2">Putative transcriptional regulator</fullName>
    </submittedName>
</protein>
<dbReference type="CDD" id="cd00090">
    <property type="entry name" value="HTH_ARSR"/>
    <property type="match status" value="1"/>
</dbReference>
<dbReference type="RefSeq" id="WP_009073782.1">
    <property type="nucleotide sequence ID" value="NZ_JH597768.1"/>
</dbReference>
<gene>
    <name evidence="2" type="ORF">MetMK1DRAFT_00023510</name>
</gene>
<dbReference type="STRING" id="671065.MetMK1DRAFT_00023510"/>
<keyword evidence="3" id="KW-1185">Reference proteome</keyword>
<dbReference type="HOGENOM" id="CLU_096706_0_0_2"/>
<dbReference type="PANTHER" id="PTHR34293">
    <property type="entry name" value="HTH-TYPE TRANSCRIPTIONAL REGULATOR TRMBL2"/>
    <property type="match status" value="1"/>
</dbReference>